<gene>
    <name evidence="2" type="ORF">JCM15548_13421</name>
</gene>
<dbReference type="AlphaFoldDB" id="A0A0E9M1P6"/>
<sequence length="546" mass="63021">MKNKQIALFLILLLAVLNPSEIFSQVYSNHNHPGYDAITRALYQPGVNLHTSIKPYRLDQVEKYWDTDSLFQRGLSKPSGSLNIFQRFLHDDFVKWEEKGSSPIQVTINPYFNFEVGKEQTEAINTWVNTRGVMLNGQLGENLAFYGALFENQAVLPQYIDEYVEKRGSVPGQGRAKTFGDNGRDFSQSTGYLSYNAGQWINLKLGFGKNFIGDGYRSLLLSDNTYSYPHIKMTTTFWKVQYMVMAAQFQHIDKLERAGDERFPYKYGIFHYLNWNFGNRFSLGLFESVIWAAEDQTGYRGLDLNYLIPVVVYRPVEYGLGSPDNVTMGANLKFIPWKDAAIYGQFVMGEFKLDEVFSGNKWWANKQGFQLGYKNYNFLGIKNLDVQTEYSQVRPYTYSHYSSITNYGHFNQELAHPLGANFRESISFLTYRWNRWYLHLEGMHAIHGKDFYDASRPDDDQISWGGDIFVSNMRRWDSHGHEIGQGLKTTIQHAAASVSFLVNPKNNMNLSLGVRIRNADSDLASETNTMIHFGFRTSLRNFYYNF</sequence>
<dbReference type="STRING" id="1236989.JCM15548_13421"/>
<organism evidence="2 3">
    <name type="scientific">Geofilum rubicundum JCM 15548</name>
    <dbReference type="NCBI Taxonomy" id="1236989"/>
    <lineage>
        <taxon>Bacteria</taxon>
        <taxon>Pseudomonadati</taxon>
        <taxon>Bacteroidota</taxon>
        <taxon>Bacteroidia</taxon>
        <taxon>Marinilabiliales</taxon>
        <taxon>Marinilabiliaceae</taxon>
        <taxon>Geofilum</taxon>
    </lineage>
</organism>
<evidence type="ECO:0008006" key="4">
    <source>
        <dbReference type="Google" id="ProtNLM"/>
    </source>
</evidence>
<proteinExistence type="predicted"/>
<accession>A0A0E9M1P6</accession>
<feature type="signal peptide" evidence="1">
    <location>
        <begin position="1"/>
        <end position="24"/>
    </location>
</feature>
<protein>
    <recommendedName>
        <fullName evidence="4">Gliding motility protein RemB</fullName>
    </recommendedName>
</protein>
<dbReference type="EMBL" id="BAZW01000037">
    <property type="protein sequence ID" value="GAO31085.1"/>
    <property type="molecule type" value="Genomic_DNA"/>
</dbReference>
<dbReference type="InterPro" id="IPR038636">
    <property type="entry name" value="Wzi_sf"/>
</dbReference>
<keyword evidence="1" id="KW-0732">Signal</keyword>
<comment type="caution">
    <text evidence="2">The sequence shown here is derived from an EMBL/GenBank/DDBJ whole genome shotgun (WGS) entry which is preliminary data.</text>
</comment>
<dbReference type="Proteomes" id="UP000032900">
    <property type="component" value="Unassembled WGS sequence"/>
</dbReference>
<evidence type="ECO:0000313" key="2">
    <source>
        <dbReference type="EMBL" id="GAO31085.1"/>
    </source>
</evidence>
<keyword evidence="3" id="KW-1185">Reference proteome</keyword>
<name>A0A0E9M1P6_9BACT</name>
<evidence type="ECO:0000256" key="1">
    <source>
        <dbReference type="SAM" id="SignalP"/>
    </source>
</evidence>
<dbReference type="OrthoDB" id="9808260at2"/>
<dbReference type="Gene3D" id="2.40.160.130">
    <property type="entry name" value="Capsule assembly protein Wzi"/>
    <property type="match status" value="1"/>
</dbReference>
<reference evidence="2 3" key="1">
    <citation type="journal article" date="2015" name="Microbes Environ.">
        <title>Distribution and evolution of nitrogen fixation genes in the phylum bacteroidetes.</title>
        <authorList>
            <person name="Inoue J."/>
            <person name="Oshima K."/>
            <person name="Suda W."/>
            <person name="Sakamoto M."/>
            <person name="Iino T."/>
            <person name="Noda S."/>
            <person name="Hongoh Y."/>
            <person name="Hattori M."/>
            <person name="Ohkuma M."/>
        </authorList>
    </citation>
    <scope>NUCLEOTIDE SEQUENCE [LARGE SCALE GENOMIC DNA]</scope>
    <source>
        <strain evidence="2">JCM 15548</strain>
    </source>
</reference>
<evidence type="ECO:0000313" key="3">
    <source>
        <dbReference type="Proteomes" id="UP000032900"/>
    </source>
</evidence>
<feature type="chain" id="PRO_5002428553" description="Gliding motility protein RemB" evidence="1">
    <location>
        <begin position="25"/>
        <end position="546"/>
    </location>
</feature>